<dbReference type="OrthoDB" id="2289822at2759"/>
<accession>A0A9Q3CDH9</accession>
<keyword evidence="2" id="KW-1185">Reference proteome</keyword>
<comment type="caution">
    <text evidence="1">The sequence shown here is derived from an EMBL/GenBank/DDBJ whole genome shotgun (WGS) entry which is preliminary data.</text>
</comment>
<gene>
    <name evidence="1" type="ORF">O181_021357</name>
</gene>
<proteinExistence type="predicted"/>
<dbReference type="AlphaFoldDB" id="A0A9Q3CDH9"/>
<evidence type="ECO:0000313" key="1">
    <source>
        <dbReference type="EMBL" id="MBW0481642.1"/>
    </source>
</evidence>
<organism evidence="1 2">
    <name type="scientific">Austropuccinia psidii MF-1</name>
    <dbReference type="NCBI Taxonomy" id="1389203"/>
    <lineage>
        <taxon>Eukaryota</taxon>
        <taxon>Fungi</taxon>
        <taxon>Dikarya</taxon>
        <taxon>Basidiomycota</taxon>
        <taxon>Pucciniomycotina</taxon>
        <taxon>Pucciniomycetes</taxon>
        <taxon>Pucciniales</taxon>
        <taxon>Sphaerophragmiaceae</taxon>
        <taxon>Austropuccinia</taxon>
    </lineage>
</organism>
<dbReference type="PANTHER" id="PTHR46579">
    <property type="entry name" value="F5/8 TYPE C DOMAIN-CONTAINING PROTEIN-RELATED"/>
    <property type="match status" value="1"/>
</dbReference>
<dbReference type="PANTHER" id="PTHR46579:SF1">
    <property type="entry name" value="F5_8 TYPE C DOMAIN-CONTAINING PROTEIN"/>
    <property type="match status" value="1"/>
</dbReference>
<reference evidence="1" key="1">
    <citation type="submission" date="2021-03" db="EMBL/GenBank/DDBJ databases">
        <title>Draft genome sequence of rust myrtle Austropuccinia psidii MF-1, a brazilian biotype.</title>
        <authorList>
            <person name="Quecine M.C."/>
            <person name="Pachon D.M.R."/>
            <person name="Bonatelli M.L."/>
            <person name="Correr F.H."/>
            <person name="Franceschini L.M."/>
            <person name="Leite T.F."/>
            <person name="Margarido G.R.A."/>
            <person name="Almeida C.A."/>
            <person name="Ferrarezi J.A."/>
            <person name="Labate C.A."/>
        </authorList>
    </citation>
    <scope>NUCLEOTIDE SEQUENCE</scope>
    <source>
        <strain evidence="1">MF-1</strain>
    </source>
</reference>
<name>A0A9Q3CDH9_9BASI</name>
<evidence type="ECO:0000313" key="2">
    <source>
        <dbReference type="Proteomes" id="UP000765509"/>
    </source>
</evidence>
<dbReference type="Proteomes" id="UP000765509">
    <property type="component" value="Unassembled WGS sequence"/>
</dbReference>
<sequence length="627" mass="71555">MFLSFSLFVDWFNPLTNKLAGKQVSLGVVALNCLNLPPNTRWKLQNTFISGIIPAPNEPNPITINNILMPLVDDLIKLHPGIIIRTPNSPNGRKIVVKLGCLIGDLVATNKVAGFASHSATSFCTWCECTKAQLPDLEIARLHKCHIVRHYSNAFKDAQNQTQADRLVKKSGVRWSELNRLPYWDPVRHTSLGILHMWFEGILQNHFLNQWKWIILKQKESDASKKEINQPSIIEDEMEIDNPDSKIPGLSTEQVTRLKALFKEVIIPSGITRVPKEVGTLKEGKLKATEWQLLFSIYLPLTVLDVFLGDFEFFESNSLSNRLLLKNLCALVTCTNILISHSITEDQCNLFAQRYKTYCQTSQELFLNCKITPNSHYALDVKSQLAWWGPLNAISEHPGERLNGFLQSFKNDGKVEKFGETIMTSFCQWQRLVATNVLPRFAKKKDPLEVDFELDREMYSKILSFLRLTEPTIRDHTHIPHPDGSKVFLKYAKEILILLCGNQPNVFKIGKRPPNNIIRYKSGEGTSSFGFVLHIIRVPLENHSNTLVLVRKMIERKYPPTQPLSMIFEHLSILHLRGTHELEIVQPFDISGVCAYRELPAWSLGLKEPSTIVRLIREGEMIMETDM</sequence>
<dbReference type="EMBL" id="AVOT02006463">
    <property type="protein sequence ID" value="MBW0481642.1"/>
    <property type="molecule type" value="Genomic_DNA"/>
</dbReference>
<protein>
    <submittedName>
        <fullName evidence="1">Uncharacterized protein</fullName>
    </submittedName>
</protein>